<comment type="similarity">
    <text evidence="2 8 13">Belongs to the glutamyl-tRNA reductase family.</text>
</comment>
<dbReference type="UniPathway" id="UPA00251">
    <property type="reaction ID" value="UER00316"/>
</dbReference>
<comment type="pathway">
    <text evidence="1 8 13">Porphyrin-containing compound metabolism; protoporphyrin-IX biosynthesis; 5-aminolevulinate from L-glutamyl-tRNA(Glu): step 1/2.</text>
</comment>
<dbReference type="InterPro" id="IPR000343">
    <property type="entry name" value="4pyrrol_synth_GluRdtase"/>
</dbReference>
<comment type="catalytic activity">
    <reaction evidence="7 8 13">
        <text>(S)-4-amino-5-oxopentanoate + tRNA(Glu) + NADP(+) = L-glutamyl-tRNA(Glu) + NADPH + H(+)</text>
        <dbReference type="Rhea" id="RHEA:12344"/>
        <dbReference type="Rhea" id="RHEA-COMP:9663"/>
        <dbReference type="Rhea" id="RHEA-COMP:9680"/>
        <dbReference type="ChEBI" id="CHEBI:15378"/>
        <dbReference type="ChEBI" id="CHEBI:57501"/>
        <dbReference type="ChEBI" id="CHEBI:57783"/>
        <dbReference type="ChEBI" id="CHEBI:58349"/>
        <dbReference type="ChEBI" id="CHEBI:78442"/>
        <dbReference type="ChEBI" id="CHEBI:78520"/>
        <dbReference type="EC" id="1.2.1.70"/>
    </reaction>
</comment>
<feature type="binding site" evidence="8 10">
    <location>
        <position position="110"/>
    </location>
    <ligand>
        <name>substrate</name>
    </ligand>
</feature>
<feature type="binding site" evidence="8 10">
    <location>
        <position position="121"/>
    </location>
    <ligand>
        <name>substrate</name>
    </ligand>
</feature>
<dbReference type="PROSITE" id="PS00747">
    <property type="entry name" value="GLUTR"/>
    <property type="match status" value="1"/>
</dbReference>
<evidence type="ECO:0000256" key="13">
    <source>
        <dbReference type="RuleBase" id="RU000584"/>
    </source>
</evidence>
<dbReference type="SUPFAM" id="SSF69075">
    <property type="entry name" value="Glutamyl tRNA-reductase dimerization domain"/>
    <property type="match status" value="1"/>
</dbReference>
<evidence type="ECO:0000313" key="18">
    <source>
        <dbReference type="Proteomes" id="UP000234639"/>
    </source>
</evidence>
<feature type="domain" description="Tetrapyrrole biosynthesis glutamyl-tRNA reductase dimerisation" evidence="14">
    <location>
        <begin position="317"/>
        <end position="410"/>
    </location>
</feature>
<dbReference type="Proteomes" id="UP000234639">
    <property type="component" value="Unassembled WGS sequence"/>
</dbReference>
<comment type="caution">
    <text evidence="17">The sequence shown here is derived from an EMBL/GenBank/DDBJ whole genome shotgun (WGS) entry which is preliminary data.</text>
</comment>
<dbReference type="AlphaFoldDB" id="A0A2I1N9P2"/>
<dbReference type="GO" id="GO:0008883">
    <property type="term" value="F:glutamyl-tRNA reductase activity"/>
    <property type="evidence" value="ECO:0007669"/>
    <property type="project" value="UniProtKB-UniRule"/>
</dbReference>
<evidence type="ECO:0000256" key="5">
    <source>
        <dbReference type="ARBA" id="ARBA00023002"/>
    </source>
</evidence>
<organism evidence="17 18">
    <name type="scientific">Campylobacter ureolyticus</name>
    <dbReference type="NCBI Taxonomy" id="827"/>
    <lineage>
        <taxon>Bacteria</taxon>
        <taxon>Pseudomonadati</taxon>
        <taxon>Campylobacterota</taxon>
        <taxon>Epsilonproteobacteria</taxon>
        <taxon>Campylobacterales</taxon>
        <taxon>Campylobacteraceae</taxon>
        <taxon>Campylobacter</taxon>
    </lineage>
</organism>
<dbReference type="EMBL" id="PKHU01000005">
    <property type="protein sequence ID" value="PKZ29075.1"/>
    <property type="molecule type" value="Genomic_DNA"/>
</dbReference>
<proteinExistence type="inferred from homology"/>
<feature type="binding site" evidence="8 11">
    <location>
        <begin position="190"/>
        <end position="195"/>
    </location>
    <ligand>
        <name>NADP(+)</name>
        <dbReference type="ChEBI" id="CHEBI:58349"/>
    </ligand>
</feature>
<dbReference type="SUPFAM" id="SSF51735">
    <property type="entry name" value="NAD(P)-binding Rossmann-fold domains"/>
    <property type="match status" value="1"/>
</dbReference>
<evidence type="ECO:0000256" key="2">
    <source>
        <dbReference type="ARBA" id="ARBA00005916"/>
    </source>
</evidence>
<dbReference type="GO" id="GO:0006782">
    <property type="term" value="P:protoporphyrinogen IX biosynthetic process"/>
    <property type="evidence" value="ECO:0007669"/>
    <property type="project" value="UniProtKB-UniRule"/>
</dbReference>
<feature type="binding site" evidence="8 10">
    <location>
        <begin position="50"/>
        <end position="53"/>
    </location>
    <ligand>
        <name>substrate</name>
    </ligand>
</feature>
<feature type="active site" description="Nucleophile" evidence="8 9">
    <location>
        <position position="51"/>
    </location>
</feature>
<comment type="subunit">
    <text evidence="8">Homodimer.</text>
</comment>
<dbReference type="EC" id="1.2.1.70" evidence="3 8"/>
<comment type="function">
    <text evidence="8">Catalyzes the NADPH-dependent reduction of glutamyl-tRNA(Glu) to glutamate 1-semialdehyde (GSA).</text>
</comment>
<dbReference type="HAMAP" id="MF_00087">
    <property type="entry name" value="Glu_tRNA_reductase"/>
    <property type="match status" value="1"/>
</dbReference>
<keyword evidence="5 8" id="KW-0560">Oxidoreductase</keyword>
<accession>A0A2I1N9P2</accession>
<evidence type="ECO:0000256" key="4">
    <source>
        <dbReference type="ARBA" id="ARBA00022857"/>
    </source>
</evidence>
<evidence type="ECO:0000259" key="16">
    <source>
        <dbReference type="Pfam" id="PF05201"/>
    </source>
</evidence>
<evidence type="ECO:0000256" key="12">
    <source>
        <dbReference type="PIRSR" id="PIRSR000445-4"/>
    </source>
</evidence>
<keyword evidence="6 8" id="KW-0627">Porphyrin biosynthesis</keyword>
<dbReference type="Pfam" id="PF05201">
    <property type="entry name" value="GlutR_N"/>
    <property type="match status" value="1"/>
</dbReference>
<sequence>MNFLSISFTHKNTDIDIREKLSFSSDEKKEEVLRLILSNQSISECMLLSTCNRVEVMAFVNDLEISQSYILKVMSITSGVALNELEHRADIYYASGALHHLFLVASSLDSLVIGETQIVGQLKDALKFAIDGKYADLNLKRAVEYSFKCAAEVRNKTEISKNPVSVSSVAVSKAKEIFKSLEGITAVVVGAGKMSELACKHLLSSGAKIILVNRSKERALNLINELNADIKYEPFSNLKDVINSHQLIFSATSSPKIVIDDTFIEECEFDRYFFDIAVPRDIEITESLNLKVYSVDDLQEIVKLNLAMREEQAQIAFAIVGRYTNEFFKWLQALATTPIIKALRLNAKKIAENEIQKAIQKGYLKHSDQDEARKLIHQVFKAYLHKPTINLKNLESDDACAVDLILDIFDIKDEFEKYTSQYSDVNLLAKGNTDEI</sequence>
<evidence type="ECO:0000259" key="15">
    <source>
        <dbReference type="Pfam" id="PF01488"/>
    </source>
</evidence>
<protein>
    <recommendedName>
        <fullName evidence="3 8">Glutamyl-tRNA reductase</fullName>
        <shortName evidence="8">GluTR</shortName>
        <ecNumber evidence="3 8">1.2.1.70</ecNumber>
    </recommendedName>
</protein>
<dbReference type="InterPro" id="IPR018214">
    <property type="entry name" value="GluRdtase_CS"/>
</dbReference>
<dbReference type="InterPro" id="IPR015896">
    <property type="entry name" value="4pyrrol_synth_GluRdtase_dimer"/>
</dbReference>
<dbReference type="Pfam" id="PF01488">
    <property type="entry name" value="Shikimate_DH"/>
    <property type="match status" value="1"/>
</dbReference>
<evidence type="ECO:0000256" key="1">
    <source>
        <dbReference type="ARBA" id="ARBA00005059"/>
    </source>
</evidence>
<keyword evidence="4 8" id="KW-0521">NADP</keyword>
<evidence type="ECO:0000313" key="17">
    <source>
        <dbReference type="EMBL" id="PKZ29075.1"/>
    </source>
</evidence>
<feature type="domain" description="Quinate/shikimate 5-dehydrogenase/glutamyl-tRNA reductase" evidence="15">
    <location>
        <begin position="173"/>
        <end position="301"/>
    </location>
</feature>
<evidence type="ECO:0000256" key="6">
    <source>
        <dbReference type="ARBA" id="ARBA00023244"/>
    </source>
</evidence>
<dbReference type="InterPro" id="IPR015895">
    <property type="entry name" value="4pyrrol_synth_GluRdtase_N"/>
</dbReference>
<feature type="domain" description="Glutamyl-tRNA reductase N-terminal" evidence="16">
    <location>
        <begin position="6"/>
        <end position="157"/>
    </location>
</feature>
<dbReference type="NCBIfam" id="TIGR01035">
    <property type="entry name" value="hemA"/>
    <property type="match status" value="1"/>
</dbReference>
<reference evidence="17 18" key="1">
    <citation type="submission" date="2017-12" db="EMBL/GenBank/DDBJ databases">
        <title>Phylogenetic diversity of female urinary microbiome.</title>
        <authorList>
            <person name="Thomas-White K."/>
            <person name="Wolfe A.J."/>
        </authorList>
    </citation>
    <scope>NUCLEOTIDE SEQUENCE [LARGE SCALE GENOMIC DNA]</scope>
    <source>
        <strain evidence="17 18">UMB0112</strain>
    </source>
</reference>
<feature type="site" description="Important for activity" evidence="8 12">
    <location>
        <position position="100"/>
    </location>
</feature>
<evidence type="ECO:0000256" key="9">
    <source>
        <dbReference type="PIRSR" id="PIRSR000445-1"/>
    </source>
</evidence>
<dbReference type="InterPro" id="IPR036291">
    <property type="entry name" value="NAD(P)-bd_dom_sf"/>
</dbReference>
<dbReference type="Gene3D" id="3.30.460.30">
    <property type="entry name" value="Glutamyl-tRNA reductase, N-terminal domain"/>
    <property type="match status" value="1"/>
</dbReference>
<dbReference type="Pfam" id="PF00745">
    <property type="entry name" value="GlutR_dimer"/>
    <property type="match status" value="1"/>
</dbReference>
<dbReference type="InterPro" id="IPR006151">
    <property type="entry name" value="Shikm_DH/Glu-tRNA_Rdtase"/>
</dbReference>
<dbReference type="RefSeq" id="WP_101637465.1">
    <property type="nucleotide sequence ID" value="NZ_BQNW01000001.1"/>
</dbReference>
<evidence type="ECO:0000256" key="11">
    <source>
        <dbReference type="PIRSR" id="PIRSR000445-3"/>
    </source>
</evidence>
<dbReference type="InterPro" id="IPR036343">
    <property type="entry name" value="GluRdtase_N_sf"/>
</dbReference>
<comment type="miscellaneous">
    <text evidence="8">During catalysis, the active site Cys acts as a nucleophile attacking the alpha-carbonyl group of tRNA-bound glutamate with the formation of a thioester intermediate between enzyme and glutamate, and the concomitant release of tRNA(Glu). The thioester intermediate is finally reduced by direct hydride transfer from NADPH, to form the product GSA.</text>
</comment>
<dbReference type="PANTHER" id="PTHR43120:SF1">
    <property type="entry name" value="GLUTAMYL-TRNA REDUCTASE 1, CHLOROPLASTIC"/>
    <property type="match status" value="1"/>
</dbReference>
<evidence type="ECO:0000256" key="8">
    <source>
        <dbReference type="HAMAP-Rule" id="MF_00087"/>
    </source>
</evidence>
<dbReference type="SUPFAM" id="SSF69742">
    <property type="entry name" value="Glutamyl tRNA-reductase catalytic, N-terminal domain"/>
    <property type="match status" value="1"/>
</dbReference>
<evidence type="ECO:0000256" key="3">
    <source>
        <dbReference type="ARBA" id="ARBA00012970"/>
    </source>
</evidence>
<evidence type="ECO:0000256" key="7">
    <source>
        <dbReference type="ARBA" id="ARBA00047464"/>
    </source>
</evidence>
<dbReference type="CDD" id="cd05213">
    <property type="entry name" value="NAD_bind_Glutamyl_tRNA_reduct"/>
    <property type="match status" value="1"/>
</dbReference>
<gene>
    <name evidence="8" type="primary">hemA</name>
    <name evidence="17" type="ORF">CYJ41_06505</name>
</gene>
<dbReference type="GO" id="GO:0050661">
    <property type="term" value="F:NADP binding"/>
    <property type="evidence" value="ECO:0007669"/>
    <property type="project" value="InterPro"/>
</dbReference>
<dbReference type="PANTHER" id="PTHR43120">
    <property type="entry name" value="GLUTAMYL-TRNA REDUCTASE 1, CHLOROPLASTIC"/>
    <property type="match status" value="1"/>
</dbReference>
<feature type="binding site" evidence="8 10">
    <location>
        <begin position="115"/>
        <end position="117"/>
    </location>
    <ligand>
        <name>substrate</name>
    </ligand>
</feature>
<dbReference type="Gene3D" id="3.40.50.720">
    <property type="entry name" value="NAD(P)-binding Rossmann-like Domain"/>
    <property type="match status" value="1"/>
</dbReference>
<comment type="domain">
    <text evidence="8">Possesses an unusual extended V-shaped dimeric structure with each monomer consisting of three distinct domains arranged along a curved 'spinal' alpha-helix. The N-terminal catalytic domain specifically recognizes the glutamate moiety of the substrate. The second domain is the NADPH-binding domain, and the third C-terminal domain is responsible for dimerization.</text>
</comment>
<dbReference type="FunFam" id="3.30.460.30:FF:000001">
    <property type="entry name" value="Glutamyl-tRNA reductase"/>
    <property type="match status" value="1"/>
</dbReference>
<evidence type="ECO:0000256" key="10">
    <source>
        <dbReference type="PIRSR" id="PIRSR000445-2"/>
    </source>
</evidence>
<dbReference type="PIRSF" id="PIRSF000445">
    <property type="entry name" value="4pyrrol_synth_GluRdtase"/>
    <property type="match status" value="1"/>
</dbReference>
<dbReference type="InterPro" id="IPR036453">
    <property type="entry name" value="GluRdtase_dimer_dom_sf"/>
</dbReference>
<evidence type="ECO:0000259" key="14">
    <source>
        <dbReference type="Pfam" id="PF00745"/>
    </source>
</evidence>
<name>A0A2I1N9P2_9BACT</name>